<dbReference type="Proteomes" id="UP001384579">
    <property type="component" value="Unassembled WGS sequence"/>
</dbReference>
<dbReference type="EMBL" id="JBBLXS010001455">
    <property type="protein sequence ID" value="MEK0189636.1"/>
    <property type="molecule type" value="Genomic_DNA"/>
</dbReference>
<proteinExistence type="predicted"/>
<feature type="domain" description="Helicase HerA central" evidence="1">
    <location>
        <begin position="27"/>
        <end position="106"/>
    </location>
</feature>
<gene>
    <name evidence="2" type="ORF">WMG39_33040</name>
</gene>
<protein>
    <submittedName>
        <fullName evidence="2">DUF87 domain-containing protein</fullName>
    </submittedName>
</protein>
<feature type="non-terminal residue" evidence="2">
    <location>
        <position position="134"/>
    </location>
</feature>
<feature type="non-terminal residue" evidence="2">
    <location>
        <position position="1"/>
    </location>
</feature>
<name>A0ABU8YZ46_9CYAN</name>
<evidence type="ECO:0000313" key="3">
    <source>
        <dbReference type="Proteomes" id="UP001384579"/>
    </source>
</evidence>
<reference evidence="2 3" key="1">
    <citation type="journal article" date="2020" name="Harmful Algae">
        <title>Molecular and morphological characterization of a novel dihydroanatoxin-a producing Microcoleus species (cyanobacteria) from the Russian River, California, USA.</title>
        <authorList>
            <person name="Conklin K.Y."/>
            <person name="Stancheva R."/>
            <person name="Otten T.G."/>
            <person name="Fadness R."/>
            <person name="Boyer G.L."/>
            <person name="Read B."/>
            <person name="Zhang X."/>
            <person name="Sheath R.G."/>
        </authorList>
    </citation>
    <scope>NUCLEOTIDE SEQUENCE [LARGE SCALE GENOMIC DNA]</scope>
    <source>
        <strain evidence="2 3">PTRS2</strain>
    </source>
</reference>
<keyword evidence="3" id="KW-1185">Reference proteome</keyword>
<dbReference type="InterPro" id="IPR002789">
    <property type="entry name" value="HerA_central"/>
</dbReference>
<dbReference type="SUPFAM" id="SSF52540">
    <property type="entry name" value="P-loop containing nucleoside triphosphate hydrolases"/>
    <property type="match status" value="1"/>
</dbReference>
<accession>A0ABU8YZ46</accession>
<evidence type="ECO:0000259" key="1">
    <source>
        <dbReference type="Pfam" id="PF01935"/>
    </source>
</evidence>
<dbReference type="Pfam" id="PF01935">
    <property type="entry name" value="DUF87"/>
    <property type="match status" value="1"/>
</dbReference>
<dbReference type="InterPro" id="IPR027417">
    <property type="entry name" value="P-loop_NTPase"/>
</dbReference>
<organism evidence="2 3">
    <name type="scientific">Microcoleus anatoxicus PTRS2</name>
    <dbReference type="NCBI Taxonomy" id="2705321"/>
    <lineage>
        <taxon>Bacteria</taxon>
        <taxon>Bacillati</taxon>
        <taxon>Cyanobacteriota</taxon>
        <taxon>Cyanophyceae</taxon>
        <taxon>Oscillatoriophycideae</taxon>
        <taxon>Oscillatoriales</taxon>
        <taxon>Microcoleaceae</taxon>
        <taxon>Microcoleus</taxon>
        <taxon>Microcoleus anatoxicus</taxon>
    </lineage>
</organism>
<dbReference type="Gene3D" id="3.40.50.300">
    <property type="entry name" value="P-loop containing nucleotide triphosphate hydrolases"/>
    <property type="match status" value="1"/>
</dbReference>
<comment type="caution">
    <text evidence="2">The sequence shown here is derived from an EMBL/GenBank/DDBJ whole genome shotgun (WGS) entry which is preliminary data.</text>
</comment>
<dbReference type="RefSeq" id="WP_340542754.1">
    <property type="nucleotide sequence ID" value="NZ_JBBLXS010001455.1"/>
</dbReference>
<evidence type="ECO:0000313" key="2">
    <source>
        <dbReference type="EMBL" id="MEK0189636.1"/>
    </source>
</evidence>
<sequence>GAKNARRPQKISETPPEIRIGSLHLTKKQLTQHLLISGVPGSGKTNTSLYLLSELWRSHRIPWIVLEPAKTEYRGLQSVAHFTKDLLIFSIGDERVAPFRFNPFDLPEGINLDSHQGALLDLFSVSMSMWGPLP</sequence>